<dbReference type="InterPro" id="IPR014914">
    <property type="entry name" value="RES_dom"/>
</dbReference>
<name>A0A286GJ95_9PROT</name>
<proteinExistence type="predicted"/>
<dbReference type="AlphaFoldDB" id="A0A286GJ95"/>
<keyword evidence="3" id="KW-1185">Reference proteome</keyword>
<gene>
    <name evidence="2" type="ORF">SAMN05421508_104395</name>
</gene>
<accession>A0A286GJ95</accession>
<evidence type="ECO:0000259" key="1">
    <source>
        <dbReference type="SMART" id="SM00953"/>
    </source>
</evidence>
<reference evidence="2 3" key="1">
    <citation type="submission" date="2017-09" db="EMBL/GenBank/DDBJ databases">
        <authorList>
            <person name="Ehlers B."/>
            <person name="Leendertz F.H."/>
        </authorList>
    </citation>
    <scope>NUCLEOTIDE SEQUENCE [LARGE SCALE GENOMIC DNA]</scope>
    <source>
        <strain evidence="2 3">USBA 140</strain>
    </source>
</reference>
<protein>
    <submittedName>
        <fullName evidence="2">RES domain-containing protein</fullName>
    </submittedName>
</protein>
<dbReference type="Proteomes" id="UP000219621">
    <property type="component" value="Unassembled WGS sequence"/>
</dbReference>
<evidence type="ECO:0000313" key="2">
    <source>
        <dbReference type="EMBL" id="SOD95601.1"/>
    </source>
</evidence>
<feature type="domain" description="RES" evidence="1">
    <location>
        <begin position="18"/>
        <end position="141"/>
    </location>
</feature>
<dbReference type="EMBL" id="OCNJ01000004">
    <property type="protein sequence ID" value="SOD95601.1"/>
    <property type="molecule type" value="Genomic_DNA"/>
</dbReference>
<organism evidence="2 3">
    <name type="scientific">Caenispirillum bisanense</name>
    <dbReference type="NCBI Taxonomy" id="414052"/>
    <lineage>
        <taxon>Bacteria</taxon>
        <taxon>Pseudomonadati</taxon>
        <taxon>Pseudomonadota</taxon>
        <taxon>Alphaproteobacteria</taxon>
        <taxon>Rhodospirillales</taxon>
        <taxon>Novispirillaceae</taxon>
        <taxon>Caenispirillum</taxon>
    </lineage>
</organism>
<evidence type="ECO:0000313" key="3">
    <source>
        <dbReference type="Proteomes" id="UP000219621"/>
    </source>
</evidence>
<dbReference type="Pfam" id="PF08808">
    <property type="entry name" value="RES"/>
    <property type="match status" value="1"/>
</dbReference>
<dbReference type="SMART" id="SM00953">
    <property type="entry name" value="RES"/>
    <property type="match status" value="1"/>
</dbReference>
<sequence length="154" mass="16622">MGPAGVRVWRIQGRRHPVFSGEGARLFGGRWNSPGRPVIYCGSSYALCMLERLVHAAGGGLPRGDRYVAVDLPDEAVEHLDETALADWAGEDLSACRAAGDAWIMAGRSLALSVPSAVTRVDRNVLVNPLHPAFVALPAPAEQPVVWDRRLFGR</sequence>